<accession>A0A0F7RWY3</accession>
<dbReference type="Proteomes" id="UP000242770">
    <property type="component" value="Unassembled WGS sequence"/>
</dbReference>
<dbReference type="EMBL" id="CCFA01004029">
    <property type="protein sequence ID" value="CDS01506.1"/>
    <property type="molecule type" value="Genomic_DNA"/>
</dbReference>
<evidence type="ECO:0000313" key="1">
    <source>
        <dbReference type="EMBL" id="CDS01506.1"/>
    </source>
</evidence>
<gene>
    <name evidence="1" type="primary">SSCI68040.1</name>
</gene>
<evidence type="ECO:0000313" key="2">
    <source>
        <dbReference type="Proteomes" id="UP000242770"/>
    </source>
</evidence>
<reference evidence="2" key="1">
    <citation type="submission" date="2014-06" db="EMBL/GenBank/DDBJ databases">
        <authorList>
            <person name="Berkman P.J."/>
        </authorList>
    </citation>
    <scope>NUCLEOTIDE SEQUENCE [LARGE SCALE GENOMIC DNA]</scope>
</reference>
<name>A0A0F7RWY3_9BASI</name>
<keyword evidence="2" id="KW-1185">Reference proteome</keyword>
<dbReference type="AlphaFoldDB" id="A0A0F7RWY3"/>
<proteinExistence type="predicted"/>
<protein>
    <submittedName>
        <fullName evidence="1">Uncharacterized protein</fullName>
    </submittedName>
</protein>
<sequence>MFWCKLVNKIHNDTLSIYNLLRLAHPSWTQHNKCKRRHWQ</sequence>
<organism evidence="1 2">
    <name type="scientific">Sporisorium scitamineum</name>
    <dbReference type="NCBI Taxonomy" id="49012"/>
    <lineage>
        <taxon>Eukaryota</taxon>
        <taxon>Fungi</taxon>
        <taxon>Dikarya</taxon>
        <taxon>Basidiomycota</taxon>
        <taxon>Ustilaginomycotina</taxon>
        <taxon>Ustilaginomycetes</taxon>
        <taxon>Ustilaginales</taxon>
        <taxon>Ustilaginaceae</taxon>
        <taxon>Sporisorium</taxon>
    </lineage>
</organism>